<reference evidence="1 2" key="1">
    <citation type="submission" date="2018-05" db="EMBL/GenBank/DDBJ databases">
        <title>Coraliomargarita sinensis sp. nov., isolated from a marine solar saltern.</title>
        <authorList>
            <person name="Zhou L.Y."/>
        </authorList>
    </citation>
    <scope>NUCLEOTIDE SEQUENCE [LARGE SCALE GENOMIC DNA]</scope>
    <source>
        <strain evidence="1 2">WN38</strain>
    </source>
</reference>
<protein>
    <submittedName>
        <fullName evidence="1">Uncharacterized protein</fullName>
    </submittedName>
</protein>
<proteinExistence type="predicted"/>
<organism evidence="1 2">
    <name type="scientific">Coraliomargarita sinensis</name>
    <dbReference type="NCBI Taxonomy" id="2174842"/>
    <lineage>
        <taxon>Bacteria</taxon>
        <taxon>Pseudomonadati</taxon>
        <taxon>Verrucomicrobiota</taxon>
        <taxon>Opitutia</taxon>
        <taxon>Puniceicoccales</taxon>
        <taxon>Coraliomargaritaceae</taxon>
        <taxon>Coraliomargarita</taxon>
    </lineage>
</organism>
<comment type="caution">
    <text evidence="1">The sequence shown here is derived from an EMBL/GenBank/DDBJ whole genome shotgun (WGS) entry which is preliminary data.</text>
</comment>
<dbReference type="EMBL" id="QHJQ01000006">
    <property type="protein sequence ID" value="PXA03969.1"/>
    <property type="molecule type" value="Genomic_DNA"/>
</dbReference>
<keyword evidence="2" id="KW-1185">Reference proteome</keyword>
<dbReference type="RefSeq" id="WP_110131322.1">
    <property type="nucleotide sequence ID" value="NZ_QHJQ01000006.1"/>
</dbReference>
<dbReference type="InParanoid" id="A0A317ZJM5"/>
<gene>
    <name evidence="1" type="ORF">DDZ13_10045</name>
</gene>
<name>A0A317ZJM5_9BACT</name>
<evidence type="ECO:0000313" key="2">
    <source>
        <dbReference type="Proteomes" id="UP000247099"/>
    </source>
</evidence>
<evidence type="ECO:0000313" key="1">
    <source>
        <dbReference type="EMBL" id="PXA03969.1"/>
    </source>
</evidence>
<accession>A0A317ZJM5</accession>
<sequence>MAVASGKVIVSWFLVLVLLLPAQGQSPELRSAGNAQYEIIGLDARSVSYVDELSSHVVKVAERYLDAGALQFPQRILVSLKPEKYAEFEGDYQVRVGERGFVNLDLRWEASLGLRTTCRALTEALLVRYSVLNYGDEGPNFLPEWPVAAIGTKAYLSLRPAQSIKLAAWLAPESTPTVATLLQRKWKDTIEDSNGYALLWAMEQIGLPRPKVRTLMGQSLAGLDISEALLSLIQPADPAAGSLTLDEWWTASWVGLLTPADEPMETMVVSRLWIGALADLSNTEFKELNLSQLWDERENEALRELIEARYEILRLRIVRVNPAYFNAARSLGALFETYLRGTKRHKYVHRLTGFLGDFEDSKVLEEAIGKALGQTSAEGAGQ</sequence>
<dbReference type="AlphaFoldDB" id="A0A317ZJM5"/>
<dbReference type="OrthoDB" id="182663at2"/>
<dbReference type="Proteomes" id="UP000247099">
    <property type="component" value="Unassembled WGS sequence"/>
</dbReference>